<feature type="region of interest" description="Disordered" evidence="1">
    <location>
        <begin position="30"/>
        <end position="49"/>
    </location>
</feature>
<dbReference type="AlphaFoldDB" id="A0A0M0K2G8"/>
<reference evidence="3" key="1">
    <citation type="journal article" date="2015" name="PLoS Genet.">
        <title>Genome Sequence and Transcriptome Analyses of Chrysochromulina tobin: Metabolic Tools for Enhanced Algal Fitness in the Prominent Order Prymnesiales (Haptophyceae).</title>
        <authorList>
            <person name="Hovde B.T."/>
            <person name="Deodato C.R."/>
            <person name="Hunsperger H.M."/>
            <person name="Ryken S.A."/>
            <person name="Yost W."/>
            <person name="Jha R.K."/>
            <person name="Patterson J."/>
            <person name="Monnat R.J. Jr."/>
            <person name="Barlow S.B."/>
            <person name="Starkenburg S.R."/>
            <person name="Cattolico R.A."/>
        </authorList>
    </citation>
    <scope>NUCLEOTIDE SEQUENCE</scope>
    <source>
        <strain evidence="3">CCMP291</strain>
    </source>
</reference>
<evidence type="ECO:0000313" key="3">
    <source>
        <dbReference type="Proteomes" id="UP000037460"/>
    </source>
</evidence>
<proteinExistence type="predicted"/>
<keyword evidence="3" id="KW-1185">Reference proteome</keyword>
<evidence type="ECO:0000256" key="1">
    <source>
        <dbReference type="SAM" id="MobiDB-lite"/>
    </source>
</evidence>
<protein>
    <submittedName>
        <fullName evidence="2">Uncharacterized protein</fullName>
    </submittedName>
</protein>
<evidence type="ECO:0000313" key="2">
    <source>
        <dbReference type="EMBL" id="KOO32802.1"/>
    </source>
</evidence>
<comment type="caution">
    <text evidence="2">The sequence shown here is derived from an EMBL/GenBank/DDBJ whole genome shotgun (WGS) entry which is preliminary data.</text>
</comment>
<dbReference type="EMBL" id="JWZX01001683">
    <property type="protein sequence ID" value="KOO32802.1"/>
    <property type="molecule type" value="Genomic_DNA"/>
</dbReference>
<sequence length="49" mass="5172">MSNVGSATTNSWVLIGHTTASTETCRIRRAATAKCPSRTDSDKSDVSEA</sequence>
<gene>
    <name evidence="2" type="ORF">Ctob_015899</name>
</gene>
<name>A0A0M0K2G8_9EUKA</name>
<organism evidence="2 3">
    <name type="scientific">Chrysochromulina tobinii</name>
    <dbReference type="NCBI Taxonomy" id="1460289"/>
    <lineage>
        <taxon>Eukaryota</taxon>
        <taxon>Haptista</taxon>
        <taxon>Haptophyta</taxon>
        <taxon>Prymnesiophyceae</taxon>
        <taxon>Prymnesiales</taxon>
        <taxon>Chrysochromulinaceae</taxon>
        <taxon>Chrysochromulina</taxon>
    </lineage>
</organism>
<feature type="compositionally biased region" description="Basic and acidic residues" evidence="1">
    <location>
        <begin position="37"/>
        <end position="49"/>
    </location>
</feature>
<accession>A0A0M0K2G8</accession>
<dbReference type="Proteomes" id="UP000037460">
    <property type="component" value="Unassembled WGS sequence"/>
</dbReference>